<reference evidence="1" key="1">
    <citation type="journal article" date="2023" name="G3 (Bethesda)">
        <title>Whole genome assemblies of Zophobas morio and Tenebrio molitor.</title>
        <authorList>
            <person name="Kaur S."/>
            <person name="Stinson S.A."/>
            <person name="diCenzo G.C."/>
        </authorList>
    </citation>
    <scope>NUCLEOTIDE SEQUENCE</scope>
    <source>
        <strain evidence="1">QUZm001</strain>
    </source>
</reference>
<dbReference type="PANTHER" id="PTHR47510:SF3">
    <property type="entry name" value="ENDO_EXONUCLEASE_PHOSPHATASE DOMAIN-CONTAINING PROTEIN"/>
    <property type="match status" value="1"/>
</dbReference>
<keyword evidence="2" id="KW-1185">Reference proteome</keyword>
<comment type="caution">
    <text evidence="1">The sequence shown here is derived from an EMBL/GenBank/DDBJ whole genome shotgun (WGS) entry which is preliminary data.</text>
</comment>
<gene>
    <name evidence="1" type="ORF">Zmor_021058</name>
</gene>
<organism evidence="1 2">
    <name type="scientific">Zophobas morio</name>
    <dbReference type="NCBI Taxonomy" id="2755281"/>
    <lineage>
        <taxon>Eukaryota</taxon>
        <taxon>Metazoa</taxon>
        <taxon>Ecdysozoa</taxon>
        <taxon>Arthropoda</taxon>
        <taxon>Hexapoda</taxon>
        <taxon>Insecta</taxon>
        <taxon>Pterygota</taxon>
        <taxon>Neoptera</taxon>
        <taxon>Endopterygota</taxon>
        <taxon>Coleoptera</taxon>
        <taxon>Polyphaga</taxon>
        <taxon>Cucujiformia</taxon>
        <taxon>Tenebrionidae</taxon>
        <taxon>Zophobas</taxon>
    </lineage>
</organism>
<protein>
    <submittedName>
        <fullName evidence="1">Uncharacterized protein</fullName>
    </submittedName>
</protein>
<name>A0AA38I530_9CUCU</name>
<proteinExistence type="predicted"/>
<accession>A0AA38I530</accession>
<sequence>MDLEHYVPALVPEDAHHPSLAVNLEFLASSATHKFPAANNVRYNFRKANFPKLYEDLLKADWTFLDNFDDVNIALDNFYEYLYTLLDQNVPKVSGCSPSKFPYWVTNEIKNNIKTKENFRRKWLRTKNNVFYNEYKRLRSLVKNQLNSAYHDYINQVEINLQSNPSGLWSFINVKKGTSRIPSYMIDEEHNEYTDPQDIVDAFAKTFANAQTNDSSTSFLSTYENSSICSVFPVSPNQLISIMKNFPNKLTAGDDSIPSFVLRD</sequence>
<dbReference type="PANTHER" id="PTHR47510">
    <property type="entry name" value="REVERSE TRANSCRIPTASE DOMAIN-CONTAINING PROTEIN"/>
    <property type="match status" value="1"/>
</dbReference>
<dbReference type="AlphaFoldDB" id="A0AA38I530"/>
<dbReference type="Proteomes" id="UP001168821">
    <property type="component" value="Unassembled WGS sequence"/>
</dbReference>
<dbReference type="EMBL" id="JALNTZ010000006">
    <property type="protein sequence ID" value="KAJ3649307.1"/>
    <property type="molecule type" value="Genomic_DNA"/>
</dbReference>
<evidence type="ECO:0000313" key="2">
    <source>
        <dbReference type="Proteomes" id="UP001168821"/>
    </source>
</evidence>
<evidence type="ECO:0000313" key="1">
    <source>
        <dbReference type="EMBL" id="KAJ3649307.1"/>
    </source>
</evidence>